<dbReference type="InterPro" id="IPR001254">
    <property type="entry name" value="Trypsin_dom"/>
</dbReference>
<feature type="chain" id="PRO_5017177019" description="Peptidase S1 domain-containing protein" evidence="3">
    <location>
        <begin position="21"/>
        <end position="278"/>
    </location>
</feature>
<evidence type="ECO:0000259" key="4">
    <source>
        <dbReference type="PROSITE" id="PS50240"/>
    </source>
</evidence>
<keyword evidence="1 3" id="KW-0732">Signal</keyword>
<dbReference type="PROSITE" id="PS50240">
    <property type="entry name" value="TRYPSIN_DOM"/>
    <property type="match status" value="1"/>
</dbReference>
<evidence type="ECO:0000256" key="1">
    <source>
        <dbReference type="ARBA" id="ARBA00022729"/>
    </source>
</evidence>
<feature type="region of interest" description="Disordered" evidence="2">
    <location>
        <begin position="256"/>
        <end position="278"/>
    </location>
</feature>
<evidence type="ECO:0000256" key="2">
    <source>
        <dbReference type="SAM" id="MobiDB-lite"/>
    </source>
</evidence>
<dbReference type="InterPro" id="IPR009003">
    <property type="entry name" value="Peptidase_S1_PA"/>
</dbReference>
<evidence type="ECO:0000256" key="3">
    <source>
        <dbReference type="SAM" id="SignalP"/>
    </source>
</evidence>
<dbReference type="PRINTS" id="PR00722">
    <property type="entry name" value="CHYMOTRYPSIN"/>
</dbReference>
<keyword evidence="6" id="KW-1185">Reference proteome</keyword>
<feature type="signal peptide" evidence="3">
    <location>
        <begin position="1"/>
        <end position="20"/>
    </location>
</feature>
<dbReference type="OrthoDB" id="267336at2"/>
<dbReference type="SMART" id="SM00020">
    <property type="entry name" value="Tryp_SPc"/>
    <property type="match status" value="1"/>
</dbReference>
<evidence type="ECO:0000313" key="6">
    <source>
        <dbReference type="Proteomes" id="UP000272908"/>
    </source>
</evidence>
<dbReference type="SUPFAM" id="SSF50494">
    <property type="entry name" value="Trypsin-like serine proteases"/>
    <property type="match status" value="1"/>
</dbReference>
<dbReference type="PANTHER" id="PTHR15462">
    <property type="entry name" value="SERINE PROTEASE"/>
    <property type="match status" value="1"/>
</dbReference>
<evidence type="ECO:0000313" key="5">
    <source>
        <dbReference type="EMBL" id="SUZ32446.1"/>
    </source>
</evidence>
<dbReference type="InterPro" id="IPR018114">
    <property type="entry name" value="TRYPSIN_HIS"/>
</dbReference>
<dbReference type="GO" id="GO:0004252">
    <property type="term" value="F:serine-type endopeptidase activity"/>
    <property type="evidence" value="ECO:0007669"/>
    <property type="project" value="InterPro"/>
</dbReference>
<name>A0A3B0MXC0_9RHOB</name>
<dbReference type="Proteomes" id="UP000272908">
    <property type="component" value="Unassembled WGS sequence"/>
</dbReference>
<dbReference type="PROSITE" id="PS00134">
    <property type="entry name" value="TRYPSIN_HIS"/>
    <property type="match status" value="1"/>
</dbReference>
<organism evidence="5 6">
    <name type="scientific">Roseinatronobacter ekhonensis</name>
    <dbReference type="NCBI Taxonomy" id="254356"/>
    <lineage>
        <taxon>Bacteria</taxon>
        <taxon>Pseudomonadati</taxon>
        <taxon>Pseudomonadota</taxon>
        <taxon>Alphaproteobacteria</taxon>
        <taxon>Rhodobacterales</taxon>
        <taxon>Paracoccaceae</taxon>
        <taxon>Roseinatronobacter</taxon>
    </lineage>
</organism>
<sequence length="278" mass="29947">MPVLRALLVLVFCLSNMAQAQDKPLTLLETGLTAQGWEAVGRIDIAGHGFCTGALISQRLVLTAAHCLFDRDTGKRYDDEDFLFRAGWRNGHAVAEGRVLRSVVHPGYRVARYATPDTVINDLALLELVHPITNRGVVPFAVQDRPQRGDTVGVVSYARGRLEAPSLQDRCRVLDSVAQGVVYMTCAVDFGASGSPVFSFESGRAEIVSVISAKGVSEAGEYVGDISFGVALGPKLDTLRAALSQRDRRFIQAPASTSVTQTAPRSMTSEGGARFLRP</sequence>
<dbReference type="Pfam" id="PF00089">
    <property type="entry name" value="Trypsin"/>
    <property type="match status" value="1"/>
</dbReference>
<dbReference type="AlphaFoldDB" id="A0A3B0MXC0"/>
<dbReference type="EMBL" id="UIHC01000021">
    <property type="protein sequence ID" value="SUZ32446.1"/>
    <property type="molecule type" value="Genomic_DNA"/>
</dbReference>
<dbReference type="InterPro" id="IPR050966">
    <property type="entry name" value="Glutamyl_endopeptidase"/>
</dbReference>
<gene>
    <name evidence="5" type="ORF">ROE7235_02204</name>
</gene>
<protein>
    <recommendedName>
        <fullName evidence="4">Peptidase S1 domain-containing protein</fullName>
    </recommendedName>
</protein>
<dbReference type="Gene3D" id="2.40.10.10">
    <property type="entry name" value="Trypsin-like serine proteases"/>
    <property type="match status" value="2"/>
</dbReference>
<dbReference type="RefSeq" id="WP_121095548.1">
    <property type="nucleotide sequence ID" value="NZ_UIHC01000021.1"/>
</dbReference>
<dbReference type="GO" id="GO:0006508">
    <property type="term" value="P:proteolysis"/>
    <property type="evidence" value="ECO:0007669"/>
    <property type="project" value="InterPro"/>
</dbReference>
<feature type="compositionally biased region" description="Polar residues" evidence="2">
    <location>
        <begin position="256"/>
        <end position="269"/>
    </location>
</feature>
<reference evidence="6" key="1">
    <citation type="submission" date="2018-08" db="EMBL/GenBank/DDBJ databases">
        <authorList>
            <person name="Rodrigo-Torres L."/>
            <person name="Arahal R. D."/>
            <person name="Lucena T."/>
        </authorList>
    </citation>
    <scope>NUCLEOTIDE SEQUENCE [LARGE SCALE GENOMIC DNA]</scope>
    <source>
        <strain evidence="6">CECT 7235</strain>
    </source>
</reference>
<proteinExistence type="predicted"/>
<accession>A0A3B0MXC0</accession>
<dbReference type="PANTHER" id="PTHR15462:SF8">
    <property type="entry name" value="SERINE PROTEASE"/>
    <property type="match status" value="1"/>
</dbReference>
<feature type="domain" description="Peptidase S1" evidence="4">
    <location>
        <begin position="37"/>
        <end position="244"/>
    </location>
</feature>
<dbReference type="InterPro" id="IPR001314">
    <property type="entry name" value="Peptidase_S1A"/>
</dbReference>
<dbReference type="InterPro" id="IPR043504">
    <property type="entry name" value="Peptidase_S1_PA_chymotrypsin"/>
</dbReference>